<comment type="caution">
    <text evidence="2">The sequence shown here is derived from an EMBL/GenBank/DDBJ whole genome shotgun (WGS) entry which is preliminary data.</text>
</comment>
<keyword evidence="1" id="KW-1133">Transmembrane helix</keyword>
<feature type="transmembrane region" description="Helical" evidence="1">
    <location>
        <begin position="32"/>
        <end position="57"/>
    </location>
</feature>
<feature type="transmembrane region" description="Helical" evidence="1">
    <location>
        <begin position="135"/>
        <end position="152"/>
    </location>
</feature>
<keyword evidence="1" id="KW-0812">Transmembrane</keyword>
<dbReference type="Proteomes" id="UP000317624">
    <property type="component" value="Unassembled WGS sequence"/>
</dbReference>
<feature type="transmembrane region" description="Helical" evidence="1">
    <location>
        <begin position="9"/>
        <end position="26"/>
    </location>
</feature>
<evidence type="ECO:0000313" key="2">
    <source>
        <dbReference type="EMBL" id="TVT37956.1"/>
    </source>
</evidence>
<name>A0A558BN69_9BACT</name>
<dbReference type="OrthoDB" id="1442756at2"/>
<keyword evidence="3" id="KW-1185">Reference proteome</keyword>
<sequence>MDNLLLKAKHWQVFIFLVAIYFISTYCKDNSLASVAVFSILLVGYIGWYALLGNSLYMYLPKKIECNSTWFLVDAFLLIAFYGTIMILFDGNLQVNGVVAIPFFYLFFAIAHLFWFPAVLLISIESGSRPVFSQYAGTMLQLFFWPIGIWFIQPRINKIYNAIQANTLDYPRP</sequence>
<organism evidence="2 3">
    <name type="scientific">Hymenobacter setariae</name>
    <dbReference type="NCBI Taxonomy" id="2594794"/>
    <lineage>
        <taxon>Bacteria</taxon>
        <taxon>Pseudomonadati</taxon>
        <taxon>Bacteroidota</taxon>
        <taxon>Cytophagia</taxon>
        <taxon>Cytophagales</taxon>
        <taxon>Hymenobacteraceae</taxon>
        <taxon>Hymenobacter</taxon>
    </lineage>
</organism>
<feature type="transmembrane region" description="Helical" evidence="1">
    <location>
        <begin position="69"/>
        <end position="89"/>
    </location>
</feature>
<dbReference type="EMBL" id="VMRJ01000006">
    <property type="protein sequence ID" value="TVT37956.1"/>
    <property type="molecule type" value="Genomic_DNA"/>
</dbReference>
<keyword evidence="1" id="KW-0472">Membrane</keyword>
<feature type="transmembrane region" description="Helical" evidence="1">
    <location>
        <begin position="101"/>
        <end position="123"/>
    </location>
</feature>
<evidence type="ECO:0000256" key="1">
    <source>
        <dbReference type="SAM" id="Phobius"/>
    </source>
</evidence>
<proteinExistence type="predicted"/>
<gene>
    <name evidence="2" type="ORF">FNT36_22650</name>
</gene>
<reference evidence="2 3" key="1">
    <citation type="submission" date="2019-07" db="EMBL/GenBank/DDBJ databases">
        <title>Hymenobacter sp. straun FUR1 Genome sequencing and assembly.</title>
        <authorList>
            <person name="Chhetri G."/>
        </authorList>
    </citation>
    <scope>NUCLEOTIDE SEQUENCE [LARGE SCALE GENOMIC DNA]</scope>
    <source>
        <strain evidence="2 3">Fur1</strain>
    </source>
</reference>
<dbReference type="RefSeq" id="WP_144852501.1">
    <property type="nucleotide sequence ID" value="NZ_VMRJ01000006.1"/>
</dbReference>
<protein>
    <submittedName>
        <fullName evidence="2">Uncharacterized protein</fullName>
    </submittedName>
</protein>
<dbReference type="AlphaFoldDB" id="A0A558BN69"/>
<evidence type="ECO:0000313" key="3">
    <source>
        <dbReference type="Proteomes" id="UP000317624"/>
    </source>
</evidence>
<accession>A0A558BN69</accession>